<evidence type="ECO:0000313" key="2">
    <source>
        <dbReference type="EMBL" id="MDZ5458866.1"/>
    </source>
</evidence>
<dbReference type="EMBL" id="JAXOJX010000035">
    <property type="protein sequence ID" value="MDZ5458866.1"/>
    <property type="molecule type" value="Genomic_DNA"/>
</dbReference>
<protein>
    <recommendedName>
        <fullName evidence="4">Cytochrome C</fullName>
    </recommendedName>
</protein>
<keyword evidence="1" id="KW-0732">Signal</keyword>
<organism evidence="2 3">
    <name type="scientific">Azohydromonas lata</name>
    <dbReference type="NCBI Taxonomy" id="45677"/>
    <lineage>
        <taxon>Bacteria</taxon>
        <taxon>Pseudomonadati</taxon>
        <taxon>Pseudomonadota</taxon>
        <taxon>Betaproteobacteria</taxon>
        <taxon>Burkholderiales</taxon>
        <taxon>Sphaerotilaceae</taxon>
        <taxon>Azohydromonas</taxon>
    </lineage>
</organism>
<gene>
    <name evidence="2" type="ORF">SM757_19980</name>
</gene>
<comment type="caution">
    <text evidence="2">The sequence shown here is derived from an EMBL/GenBank/DDBJ whole genome shotgun (WGS) entry which is preliminary data.</text>
</comment>
<proteinExistence type="predicted"/>
<dbReference type="SUPFAM" id="SSF46626">
    <property type="entry name" value="Cytochrome c"/>
    <property type="match status" value="1"/>
</dbReference>
<dbReference type="Proteomes" id="UP001293718">
    <property type="component" value="Unassembled WGS sequence"/>
</dbReference>
<dbReference type="RefSeq" id="WP_322466828.1">
    <property type="nucleotide sequence ID" value="NZ_JAXOJX010000035.1"/>
</dbReference>
<keyword evidence="3" id="KW-1185">Reference proteome</keyword>
<dbReference type="InterPro" id="IPR036909">
    <property type="entry name" value="Cyt_c-like_dom_sf"/>
</dbReference>
<sequence>MSRKSFSLTTLGAALLCSLLAGKALAQTAPPPLDDRARRGLAIVPEGVKLNMAGRDRALVGLGSYLVNAVGGCNDCHTRPAYAPGGDPYLGQPEVINAAQYLTGGRQFGPFTSPNLRPDAKGLPAGLRLWQFIRTMRTGIDPDPAANGRKLQVMPWPVYGHMLSSDLGAIYEFLSALPSAPDNPNPGP</sequence>
<evidence type="ECO:0000313" key="3">
    <source>
        <dbReference type="Proteomes" id="UP001293718"/>
    </source>
</evidence>
<reference evidence="2 3" key="1">
    <citation type="submission" date="2023-11" db="EMBL/GenBank/DDBJ databases">
        <title>Draft genome of Azohydromonas lata strain H1 (DSM1123), a polyhydroxyalkanoate producer.</title>
        <authorList>
            <person name="Traversa D."/>
            <person name="D'Addabbo P."/>
            <person name="Pazzani C."/>
            <person name="Manzari C."/>
            <person name="Chiara M."/>
            <person name="Scrascia M."/>
        </authorList>
    </citation>
    <scope>NUCLEOTIDE SEQUENCE [LARGE SCALE GENOMIC DNA]</scope>
    <source>
        <strain evidence="2 3">H1</strain>
    </source>
</reference>
<feature type="chain" id="PRO_5046984102" description="Cytochrome C" evidence="1">
    <location>
        <begin position="27"/>
        <end position="188"/>
    </location>
</feature>
<name>A0ABU5II89_9BURK</name>
<evidence type="ECO:0000256" key="1">
    <source>
        <dbReference type="SAM" id="SignalP"/>
    </source>
</evidence>
<evidence type="ECO:0008006" key="4">
    <source>
        <dbReference type="Google" id="ProtNLM"/>
    </source>
</evidence>
<feature type="signal peptide" evidence="1">
    <location>
        <begin position="1"/>
        <end position="26"/>
    </location>
</feature>
<accession>A0ABU5II89</accession>